<feature type="domain" description="Transposase IS4-like" evidence="2">
    <location>
        <begin position="14"/>
        <end position="142"/>
    </location>
</feature>
<accession>A0A840HY62</accession>
<dbReference type="Pfam" id="PF01609">
    <property type="entry name" value="DDE_Tnp_1"/>
    <property type="match status" value="1"/>
</dbReference>
<dbReference type="GO" id="GO:0003677">
    <property type="term" value="F:DNA binding"/>
    <property type="evidence" value="ECO:0007669"/>
    <property type="project" value="InterPro"/>
</dbReference>
<dbReference type="NCBIfam" id="NF033580">
    <property type="entry name" value="transpos_IS5_3"/>
    <property type="match status" value="1"/>
</dbReference>
<name>A0A840HY62_9PROT</name>
<evidence type="ECO:0000313" key="3">
    <source>
        <dbReference type="EMBL" id="MBB4657509.1"/>
    </source>
</evidence>
<dbReference type="EMBL" id="JACHOB010000001">
    <property type="protein sequence ID" value="MBB4657509.1"/>
    <property type="molecule type" value="Genomic_DNA"/>
</dbReference>
<gene>
    <name evidence="3" type="ORF">GGQ59_000009</name>
</gene>
<keyword evidence="4" id="KW-1185">Reference proteome</keyword>
<dbReference type="InterPro" id="IPR002559">
    <property type="entry name" value="Transposase_11"/>
</dbReference>
<reference evidence="3 4" key="1">
    <citation type="submission" date="2020-08" db="EMBL/GenBank/DDBJ databases">
        <title>Genomic Encyclopedia of Type Strains, Phase IV (KMG-IV): sequencing the most valuable type-strain genomes for metagenomic binning, comparative biology and taxonomic classification.</title>
        <authorList>
            <person name="Goeker M."/>
        </authorList>
    </citation>
    <scope>NUCLEOTIDE SEQUENCE [LARGE SCALE GENOMIC DNA]</scope>
    <source>
        <strain evidence="3 4">DSM 102850</strain>
    </source>
</reference>
<dbReference type="AlphaFoldDB" id="A0A840HY62"/>
<dbReference type="GO" id="GO:0006313">
    <property type="term" value="P:DNA transposition"/>
    <property type="evidence" value="ECO:0007669"/>
    <property type="project" value="InterPro"/>
</dbReference>
<evidence type="ECO:0000259" key="2">
    <source>
        <dbReference type="Pfam" id="PF01609"/>
    </source>
</evidence>
<comment type="caution">
    <text evidence="3">The sequence shown here is derived from an EMBL/GenBank/DDBJ whole genome shotgun (WGS) entry which is preliminary data.</text>
</comment>
<dbReference type="PANTHER" id="PTHR30007:SF1">
    <property type="entry name" value="BLR1914 PROTEIN"/>
    <property type="match status" value="1"/>
</dbReference>
<organism evidence="3 4">
    <name type="scientific">Parvularcula dongshanensis</name>
    <dbReference type="NCBI Taxonomy" id="1173995"/>
    <lineage>
        <taxon>Bacteria</taxon>
        <taxon>Pseudomonadati</taxon>
        <taxon>Pseudomonadota</taxon>
        <taxon>Alphaproteobacteria</taxon>
        <taxon>Parvularculales</taxon>
        <taxon>Parvularculaceae</taxon>
        <taxon>Parvularcula</taxon>
    </lineage>
</organism>
<dbReference type="PANTHER" id="PTHR30007">
    <property type="entry name" value="PHP DOMAIN PROTEIN"/>
    <property type="match status" value="1"/>
</dbReference>
<feature type="region of interest" description="Disordered" evidence="1">
    <location>
        <begin position="1"/>
        <end position="22"/>
    </location>
</feature>
<dbReference type="Proteomes" id="UP000563524">
    <property type="component" value="Unassembled WGS sequence"/>
</dbReference>
<evidence type="ECO:0000313" key="4">
    <source>
        <dbReference type="Proteomes" id="UP000563524"/>
    </source>
</evidence>
<dbReference type="GO" id="GO:0004803">
    <property type="term" value="F:transposase activity"/>
    <property type="evidence" value="ECO:0007669"/>
    <property type="project" value="InterPro"/>
</dbReference>
<protein>
    <submittedName>
        <fullName evidence="3">Transposase</fullName>
    </submittedName>
</protein>
<proteinExistence type="predicted"/>
<evidence type="ECO:0000256" key="1">
    <source>
        <dbReference type="SAM" id="MobiDB-lite"/>
    </source>
</evidence>
<sequence length="147" mass="16323">MSTKERAEAEGIGTSRGGRTTKVHGVCDEQGRLRRFSLTGGNRHDVTEAKALLGQRGPDTVIADKGCDSRALRDTLEELGKAPVIPPRKGAKTPAAYDVKAYKDRNLIERAFGRLKDNRRVATRFQKRARNFEAVVSLCAMRTWLLI</sequence>